<feature type="transmembrane region" description="Helical" evidence="1">
    <location>
        <begin position="54"/>
        <end position="76"/>
    </location>
</feature>
<sequence>MMNRILAIARNTFRETLRDRILWSALVVMLALIAFSLFVGSVSLGQDQRMIIDFGLTAIYLLQIFVAIFIGSMLMYREVDRKTFFLIIPKPIHREEIILGKCLGLTATTIAVTALSTLALFCILFIRGIHGAYLAILLSVLLSVFESVILILLSILLSGLTSPILAAIYTIAFFLIGHSSDILRTLIAAQESAVSGFFLSTAYYVMPNLEKFNIRNEVVYGVLPDTRGIAVSVLYAFCYSVFLFLLARAMFNKKEF</sequence>
<keyword evidence="1" id="KW-0812">Transmembrane</keyword>
<proteinExistence type="predicted"/>
<evidence type="ECO:0000313" key="3">
    <source>
        <dbReference type="Proteomes" id="UP000177122"/>
    </source>
</evidence>
<evidence type="ECO:0008006" key="4">
    <source>
        <dbReference type="Google" id="ProtNLM"/>
    </source>
</evidence>
<evidence type="ECO:0000256" key="1">
    <source>
        <dbReference type="SAM" id="Phobius"/>
    </source>
</evidence>
<feature type="transmembrane region" description="Helical" evidence="1">
    <location>
        <begin position="132"/>
        <end position="153"/>
    </location>
</feature>
<keyword evidence="1" id="KW-0472">Membrane</keyword>
<evidence type="ECO:0000313" key="2">
    <source>
        <dbReference type="EMBL" id="OGZ06044.1"/>
    </source>
</evidence>
<organism evidence="2 3">
    <name type="scientific">Candidatus Lloydbacteria bacterium RIFCSPHIGHO2_01_FULL_49_22</name>
    <dbReference type="NCBI Taxonomy" id="1798658"/>
    <lineage>
        <taxon>Bacteria</taxon>
        <taxon>Candidatus Lloydiibacteriota</taxon>
    </lineage>
</organism>
<accession>A0A1G2CXG8</accession>
<dbReference type="Proteomes" id="UP000177122">
    <property type="component" value="Unassembled WGS sequence"/>
</dbReference>
<feature type="transmembrane region" description="Helical" evidence="1">
    <location>
        <begin position="97"/>
        <end position="126"/>
    </location>
</feature>
<reference evidence="2 3" key="1">
    <citation type="journal article" date="2016" name="Nat. Commun.">
        <title>Thousands of microbial genomes shed light on interconnected biogeochemical processes in an aquifer system.</title>
        <authorList>
            <person name="Anantharaman K."/>
            <person name="Brown C.T."/>
            <person name="Hug L.A."/>
            <person name="Sharon I."/>
            <person name="Castelle C.J."/>
            <person name="Probst A.J."/>
            <person name="Thomas B.C."/>
            <person name="Singh A."/>
            <person name="Wilkins M.J."/>
            <person name="Karaoz U."/>
            <person name="Brodie E.L."/>
            <person name="Williams K.H."/>
            <person name="Hubbard S.S."/>
            <person name="Banfield J.F."/>
        </authorList>
    </citation>
    <scope>NUCLEOTIDE SEQUENCE [LARGE SCALE GENOMIC DNA]</scope>
</reference>
<dbReference type="AlphaFoldDB" id="A0A1G2CXG8"/>
<dbReference type="GO" id="GO:0140359">
    <property type="term" value="F:ABC-type transporter activity"/>
    <property type="evidence" value="ECO:0007669"/>
    <property type="project" value="InterPro"/>
</dbReference>
<comment type="caution">
    <text evidence="2">The sequence shown here is derived from an EMBL/GenBank/DDBJ whole genome shotgun (WGS) entry which is preliminary data.</text>
</comment>
<keyword evidence="1" id="KW-1133">Transmembrane helix</keyword>
<dbReference type="PANTHER" id="PTHR43471">
    <property type="entry name" value="ABC TRANSPORTER PERMEASE"/>
    <property type="match status" value="1"/>
</dbReference>
<name>A0A1G2CXG8_9BACT</name>
<dbReference type="GO" id="GO:0005886">
    <property type="term" value="C:plasma membrane"/>
    <property type="evidence" value="ECO:0007669"/>
    <property type="project" value="UniProtKB-SubCell"/>
</dbReference>
<dbReference type="PANTHER" id="PTHR43471:SF10">
    <property type="entry name" value="SLL1107 PROTEIN"/>
    <property type="match status" value="1"/>
</dbReference>
<feature type="transmembrane region" description="Helical" evidence="1">
    <location>
        <begin position="21"/>
        <end position="42"/>
    </location>
</feature>
<feature type="transmembrane region" description="Helical" evidence="1">
    <location>
        <begin position="229"/>
        <end position="251"/>
    </location>
</feature>
<dbReference type="Pfam" id="PF12679">
    <property type="entry name" value="ABC2_membrane_2"/>
    <property type="match status" value="1"/>
</dbReference>
<dbReference type="EMBL" id="MHLI01000005">
    <property type="protein sequence ID" value="OGZ06044.1"/>
    <property type="molecule type" value="Genomic_DNA"/>
</dbReference>
<protein>
    <recommendedName>
        <fullName evidence="4">ABC transporter permease</fullName>
    </recommendedName>
</protein>
<gene>
    <name evidence="2" type="ORF">A2845_01325</name>
</gene>
<feature type="transmembrane region" description="Helical" evidence="1">
    <location>
        <begin position="160"/>
        <end position="177"/>
    </location>
</feature>